<dbReference type="InterPro" id="IPR037152">
    <property type="entry name" value="L-asparaginase_N_sf"/>
</dbReference>
<dbReference type="PROSITE" id="PS51732">
    <property type="entry name" value="ASN_GLN_ASE_3"/>
    <property type="match status" value="1"/>
</dbReference>
<dbReference type="InterPro" id="IPR004550">
    <property type="entry name" value="AsnASE_II"/>
</dbReference>
<sequence length="371" mass="39783">MPRLLLLLAVLIGCAAHPAPASTQARPDTANLPKVVVIATGGTIAGVQSAPGTLGEYRAGTLTAEQIIRSVPELSRHARIETEQFSNVASTLITPQQWIGLSRRIHAALSREDVAGVVVTHGTDRLEETAFFLYLTVRSEKPVAVVGAQRPATGISPDGPVNLLSAVRTVVSPQAVGKGVLVVMDDRILSARESRKHYQRVGGFEGGDMGTLGIVGNGDPEFFFAPVRRRGPRSEFDVLRIDSLPAVDLTVSYPGGRGPRYDTLPAGIVVTTTGFTRAEQATFRQLRQRGVVVVTAFPSGDNVAAGRQNPPSSDSTRVPVTPEDSARVAERNAPPTVGVQHLTPQKARILLMLALTITRDPVEIQRMFREY</sequence>
<dbReference type="InterPro" id="IPR027473">
    <property type="entry name" value="L-asparaginase_C"/>
</dbReference>
<feature type="active site" description="O-isoaspartyl threonine intermediate" evidence="3">
    <location>
        <position position="43"/>
    </location>
</feature>
<name>A0AA49K0W9_9BACT</name>
<dbReference type="RefSeq" id="WP_367885616.1">
    <property type="nucleotide sequence ID" value="NZ_CP130612.1"/>
</dbReference>
<feature type="active site" evidence="5">
    <location>
        <position position="43"/>
    </location>
</feature>
<keyword evidence="11" id="KW-1185">Reference proteome</keyword>
<evidence type="ECO:0000313" key="11">
    <source>
        <dbReference type="Proteomes" id="UP001229955"/>
    </source>
</evidence>
<dbReference type="EMBL" id="CP130613">
    <property type="protein sequence ID" value="WKW15646.1"/>
    <property type="molecule type" value="Genomic_DNA"/>
</dbReference>
<dbReference type="CDD" id="cd08964">
    <property type="entry name" value="L-asparaginase_II"/>
    <property type="match status" value="1"/>
</dbReference>
<dbReference type="PIRSF" id="PIRSF500176">
    <property type="entry name" value="L_ASNase"/>
    <property type="match status" value="1"/>
</dbReference>
<organism evidence="10 11">
    <name type="scientific">Pseudogemmatithrix spongiicola</name>
    <dbReference type="NCBI Taxonomy" id="3062599"/>
    <lineage>
        <taxon>Bacteria</taxon>
        <taxon>Pseudomonadati</taxon>
        <taxon>Gemmatimonadota</taxon>
        <taxon>Gemmatimonadia</taxon>
        <taxon>Gemmatimonadales</taxon>
        <taxon>Gemmatimonadaceae</taxon>
        <taxon>Pseudogemmatithrix</taxon>
    </lineage>
</organism>
<proteinExistence type="inferred from homology"/>
<feature type="compositionally biased region" description="Polar residues" evidence="6">
    <location>
        <begin position="309"/>
        <end position="318"/>
    </location>
</feature>
<dbReference type="PROSITE" id="PS00144">
    <property type="entry name" value="ASN_GLN_ASE_1"/>
    <property type="match status" value="1"/>
</dbReference>
<accession>A0AA49JVM6</accession>
<reference evidence="10" key="1">
    <citation type="submission" date="2023-07" db="EMBL/GenBank/DDBJ databases">
        <authorList>
            <person name="Haufschild T."/>
            <person name="Kallscheuer N."/>
            <person name="Hammer J."/>
            <person name="Kohn T."/>
            <person name="Kabuu M."/>
            <person name="Jogler M."/>
            <person name="Wohfarth N."/>
            <person name="Heuer A."/>
            <person name="Rohde M."/>
            <person name="van Teeseling M.C.F."/>
            <person name="Jogler C."/>
        </authorList>
    </citation>
    <scope>NUCLEOTIDE SEQUENCE</scope>
    <source>
        <strain evidence="9">Strain 138</strain>
        <strain evidence="10">Strain 318</strain>
    </source>
</reference>
<evidence type="ECO:0000256" key="6">
    <source>
        <dbReference type="SAM" id="MobiDB-lite"/>
    </source>
</evidence>
<dbReference type="GO" id="GO:0004067">
    <property type="term" value="F:asparaginase activity"/>
    <property type="evidence" value="ECO:0007669"/>
    <property type="project" value="UniProtKB-UniRule"/>
</dbReference>
<evidence type="ECO:0000256" key="3">
    <source>
        <dbReference type="PIRSR" id="PIRSR001220-1"/>
    </source>
</evidence>
<evidence type="ECO:0000256" key="7">
    <source>
        <dbReference type="SAM" id="SignalP"/>
    </source>
</evidence>
<accession>A0AA49K0W9</accession>
<feature type="binding site" evidence="4">
    <location>
        <begin position="123"/>
        <end position="124"/>
    </location>
    <ligand>
        <name>substrate</name>
    </ligand>
</feature>
<keyword evidence="7" id="KW-0732">Signal</keyword>
<dbReference type="FunFam" id="3.40.50.1170:FF:000001">
    <property type="entry name" value="L-asparaginase 2"/>
    <property type="match status" value="1"/>
</dbReference>
<gene>
    <name evidence="9" type="ORF">Strain138_002047</name>
    <name evidence="10" type="ORF">Strain318_002046</name>
</gene>
<dbReference type="PANTHER" id="PTHR11707">
    <property type="entry name" value="L-ASPARAGINASE"/>
    <property type="match status" value="1"/>
</dbReference>
<dbReference type="Proteomes" id="UP001229955">
    <property type="component" value="Chromosome"/>
</dbReference>
<dbReference type="InterPro" id="IPR036152">
    <property type="entry name" value="Asp/glu_Ase-like_sf"/>
</dbReference>
<evidence type="ECO:0000256" key="4">
    <source>
        <dbReference type="PIRSR" id="PIRSR001220-2"/>
    </source>
</evidence>
<feature type="domain" description="L-asparaginase N-terminal" evidence="8">
    <location>
        <begin position="34"/>
        <end position="223"/>
    </location>
</feature>
<dbReference type="Gene3D" id="3.40.50.40">
    <property type="match status" value="1"/>
</dbReference>
<dbReference type="SUPFAM" id="SSF53774">
    <property type="entry name" value="Glutaminase/Asparaginase"/>
    <property type="match status" value="1"/>
</dbReference>
<protein>
    <submittedName>
        <fullName evidence="10">Asparaginase</fullName>
    </submittedName>
</protein>
<dbReference type="Gene3D" id="3.40.50.1170">
    <property type="entry name" value="L-asparaginase, N-terminal domain"/>
    <property type="match status" value="1"/>
</dbReference>
<keyword evidence="2" id="KW-0378">Hydrolase</keyword>
<feature type="binding site" evidence="4">
    <location>
        <position position="90"/>
    </location>
    <ligand>
        <name>substrate</name>
    </ligand>
</feature>
<dbReference type="GO" id="GO:0006528">
    <property type="term" value="P:asparagine metabolic process"/>
    <property type="evidence" value="ECO:0007669"/>
    <property type="project" value="InterPro"/>
</dbReference>
<dbReference type="PRINTS" id="PR00139">
    <property type="entry name" value="ASNGLNASE"/>
</dbReference>
<evidence type="ECO:0000259" key="8">
    <source>
        <dbReference type="Pfam" id="PF00710"/>
    </source>
</evidence>
<dbReference type="SMART" id="SM00870">
    <property type="entry name" value="Asparaginase"/>
    <property type="match status" value="1"/>
</dbReference>
<dbReference type="InterPro" id="IPR027474">
    <property type="entry name" value="L-asparaginase_N"/>
</dbReference>
<dbReference type="AlphaFoldDB" id="A0AA49K0W9"/>
<evidence type="ECO:0000256" key="5">
    <source>
        <dbReference type="PROSITE-ProRule" id="PRU10099"/>
    </source>
</evidence>
<feature type="signal peptide" evidence="7">
    <location>
        <begin position="1"/>
        <end position="21"/>
    </location>
</feature>
<dbReference type="InterPro" id="IPR006034">
    <property type="entry name" value="Asparaginase/glutaminase-like"/>
</dbReference>
<evidence type="ECO:0000256" key="2">
    <source>
        <dbReference type="ARBA" id="ARBA00022801"/>
    </source>
</evidence>
<evidence type="ECO:0000256" key="1">
    <source>
        <dbReference type="ARBA" id="ARBA00010518"/>
    </source>
</evidence>
<dbReference type="PIRSF" id="PIRSF001220">
    <property type="entry name" value="L-ASNase_gatD"/>
    <property type="match status" value="1"/>
</dbReference>
<dbReference type="EMBL" id="CP130612">
    <property type="protein sequence ID" value="WKW12739.1"/>
    <property type="molecule type" value="Genomic_DNA"/>
</dbReference>
<dbReference type="PANTHER" id="PTHR11707:SF28">
    <property type="entry name" value="60 KDA LYSOPHOSPHOLIPASE"/>
    <property type="match status" value="1"/>
</dbReference>
<feature type="chain" id="PRO_5041351192" evidence="7">
    <location>
        <begin position="22"/>
        <end position="371"/>
    </location>
</feature>
<comment type="similarity">
    <text evidence="1">Belongs to the asparaginase 1 family.</text>
</comment>
<dbReference type="InterPro" id="IPR020827">
    <property type="entry name" value="Asparaginase/glutaminase_AS1"/>
</dbReference>
<dbReference type="Pfam" id="PF00710">
    <property type="entry name" value="Asparaginase"/>
    <property type="match status" value="1"/>
</dbReference>
<evidence type="ECO:0000313" key="10">
    <source>
        <dbReference type="EMBL" id="WKW15646.1"/>
    </source>
</evidence>
<dbReference type="KEGG" id="pspc:Strain318_002046"/>
<evidence type="ECO:0000313" key="9">
    <source>
        <dbReference type="EMBL" id="WKW12739.1"/>
    </source>
</evidence>
<feature type="region of interest" description="Disordered" evidence="6">
    <location>
        <begin position="301"/>
        <end position="331"/>
    </location>
</feature>